<proteinExistence type="predicted"/>
<dbReference type="STRING" id="879819.A0A0J0XWI9"/>
<gene>
    <name evidence="2" type="ORF">CC85DRAFT_282498</name>
</gene>
<dbReference type="GeneID" id="28982613"/>
<name>A0A0J0XWI9_9TREE</name>
<evidence type="ECO:0000256" key="1">
    <source>
        <dbReference type="SAM" id="MobiDB-lite"/>
    </source>
</evidence>
<dbReference type="Gene3D" id="2.30.110.10">
    <property type="entry name" value="Electron Transport, Fmn-binding Protein, Chain A"/>
    <property type="match status" value="1"/>
</dbReference>
<feature type="compositionally biased region" description="Basic and acidic residues" evidence="1">
    <location>
        <begin position="7"/>
        <end position="21"/>
    </location>
</feature>
<sequence>MVSGMGERPREFEKTHENEVGRDTHKARYDFDTIKQIIVEAHFVNVAFVDLDGNPSCIPMVAAITDTPSGLEVYLHGHHRARLVRLLPPETRVCITATLLDGIVLALSAFNSSINHRSAVLHGEVVEFGMRDTDGAEQWNAGERWDAARAIVESVLPGRWDGCRAPSQAEMATTGFVKVKIHSASAKIRSGEPGEERRDEKDDKLRDKVWAGVIPVRAAYGTPEPSSLNRVPLPDYIHTFVDHRGAPSH</sequence>
<dbReference type="AlphaFoldDB" id="A0A0J0XWI9"/>
<reference evidence="2 3" key="1">
    <citation type="submission" date="2015-03" db="EMBL/GenBank/DDBJ databases">
        <title>Genomics and transcriptomics of the oil-accumulating basidiomycete yeast T. oleaginosus allow insights into substrate utilization and the diverse evolutionary trajectories of mating systems in fungi.</title>
        <authorList>
            <consortium name="DOE Joint Genome Institute"/>
            <person name="Kourist R."/>
            <person name="Kracht O."/>
            <person name="Bracharz F."/>
            <person name="Lipzen A."/>
            <person name="Nolan M."/>
            <person name="Ohm R."/>
            <person name="Grigoriev I."/>
            <person name="Sun S."/>
            <person name="Heitman J."/>
            <person name="Bruck T."/>
            <person name="Nowrousian M."/>
        </authorList>
    </citation>
    <scope>NUCLEOTIDE SEQUENCE [LARGE SCALE GENOMIC DNA]</scope>
    <source>
        <strain evidence="2 3">IBC0246</strain>
    </source>
</reference>
<dbReference type="PANTHER" id="PTHR34071">
    <property type="entry name" value="5-NITROIMIDAZOLE ANTIBIOTICS RESISTANCE PROTEIN, NIMA-FAMILY-RELATED PROTEIN-RELATED"/>
    <property type="match status" value="1"/>
</dbReference>
<dbReference type="InterPro" id="IPR012349">
    <property type="entry name" value="Split_barrel_FMN-bd"/>
</dbReference>
<keyword evidence="3" id="KW-1185">Reference proteome</keyword>
<evidence type="ECO:0008006" key="4">
    <source>
        <dbReference type="Google" id="ProtNLM"/>
    </source>
</evidence>
<dbReference type="EMBL" id="KQ087181">
    <property type="protein sequence ID" value="KLT45427.1"/>
    <property type="molecule type" value="Genomic_DNA"/>
</dbReference>
<dbReference type="Proteomes" id="UP000053611">
    <property type="component" value="Unassembled WGS sequence"/>
</dbReference>
<evidence type="ECO:0000313" key="2">
    <source>
        <dbReference type="EMBL" id="KLT45427.1"/>
    </source>
</evidence>
<protein>
    <recommendedName>
        <fullName evidence="4">Flavin-nucleotide-binding protein</fullName>
    </recommendedName>
</protein>
<evidence type="ECO:0000313" key="3">
    <source>
        <dbReference type="Proteomes" id="UP000053611"/>
    </source>
</evidence>
<accession>A0A0J0XWI9</accession>
<dbReference type="PANTHER" id="PTHR34071:SF2">
    <property type="entry name" value="FLAVIN-NUCLEOTIDE-BINDING PROTEIN"/>
    <property type="match status" value="1"/>
</dbReference>
<dbReference type="InterPro" id="IPR024747">
    <property type="entry name" value="Pyridox_Oxase-rel"/>
</dbReference>
<dbReference type="RefSeq" id="XP_018281918.1">
    <property type="nucleotide sequence ID" value="XM_018422010.1"/>
</dbReference>
<organism evidence="2 3">
    <name type="scientific">Cutaneotrichosporon oleaginosum</name>
    <dbReference type="NCBI Taxonomy" id="879819"/>
    <lineage>
        <taxon>Eukaryota</taxon>
        <taxon>Fungi</taxon>
        <taxon>Dikarya</taxon>
        <taxon>Basidiomycota</taxon>
        <taxon>Agaricomycotina</taxon>
        <taxon>Tremellomycetes</taxon>
        <taxon>Trichosporonales</taxon>
        <taxon>Trichosporonaceae</taxon>
        <taxon>Cutaneotrichosporon</taxon>
    </lineage>
</organism>
<feature type="region of interest" description="Disordered" evidence="1">
    <location>
        <begin position="1"/>
        <end position="21"/>
    </location>
</feature>
<dbReference type="OrthoDB" id="444432at2759"/>
<dbReference type="Pfam" id="PF12900">
    <property type="entry name" value="Pyridox_ox_2"/>
    <property type="match status" value="1"/>
</dbReference>
<dbReference type="SUPFAM" id="SSF50475">
    <property type="entry name" value="FMN-binding split barrel"/>
    <property type="match status" value="1"/>
</dbReference>